<dbReference type="EMBL" id="FONR01000003">
    <property type="protein sequence ID" value="SFF01846.1"/>
    <property type="molecule type" value="Genomic_DNA"/>
</dbReference>
<dbReference type="GO" id="GO:0003700">
    <property type="term" value="F:DNA-binding transcription factor activity"/>
    <property type="evidence" value="ECO:0007669"/>
    <property type="project" value="InterPro"/>
</dbReference>
<dbReference type="PROSITE" id="PS50949">
    <property type="entry name" value="HTH_GNTR"/>
    <property type="match status" value="1"/>
</dbReference>
<keyword evidence="2" id="KW-0238">DNA-binding</keyword>
<organism evidence="5 6">
    <name type="scientific">Streptomyces mirabilis</name>
    <dbReference type="NCBI Taxonomy" id="68239"/>
    <lineage>
        <taxon>Bacteria</taxon>
        <taxon>Bacillati</taxon>
        <taxon>Actinomycetota</taxon>
        <taxon>Actinomycetes</taxon>
        <taxon>Kitasatosporales</taxon>
        <taxon>Streptomycetaceae</taxon>
        <taxon>Streptomyces</taxon>
    </lineage>
</organism>
<keyword evidence="3" id="KW-0804">Transcription</keyword>
<name>A0A1I2FBC9_9ACTN</name>
<reference evidence="5 6" key="1">
    <citation type="submission" date="2016-10" db="EMBL/GenBank/DDBJ databases">
        <authorList>
            <person name="de Groot N.N."/>
        </authorList>
    </citation>
    <scope>NUCLEOTIDE SEQUENCE [LARGE SCALE GENOMIC DNA]</scope>
    <source>
        <strain evidence="5 6">OK461</strain>
    </source>
</reference>
<evidence type="ECO:0000256" key="3">
    <source>
        <dbReference type="ARBA" id="ARBA00023163"/>
    </source>
</evidence>
<dbReference type="SMART" id="SM00895">
    <property type="entry name" value="FCD"/>
    <property type="match status" value="1"/>
</dbReference>
<evidence type="ECO:0000256" key="2">
    <source>
        <dbReference type="ARBA" id="ARBA00023125"/>
    </source>
</evidence>
<dbReference type="SUPFAM" id="SSF46785">
    <property type="entry name" value="Winged helix' DNA-binding domain"/>
    <property type="match status" value="1"/>
</dbReference>
<proteinExistence type="predicted"/>
<dbReference type="RefSeq" id="WP_075027155.1">
    <property type="nucleotide sequence ID" value="NZ_FONR01000003.1"/>
</dbReference>
<sequence length="227" mass="24127">MSPATGSAKGSGAAAKEQALVALRKAILAGDMVPGQRLVEAELAEQFDVTRASVRAALVDLAADGLVERIRNRGARVRTVSVSEAVEIYECRMVLEGLCAAKAAERVTDAQITQLLALGEQLHAAVQAAEPLKYSELNRQLHDFVRDISGQDTAAELLTRLNAQIVRHQFRLALQSGRPQVSLGEHLALVEAIAARDPQRAEAAARAHVASVIEALRTVEGSGTGRA</sequence>
<evidence type="ECO:0000256" key="1">
    <source>
        <dbReference type="ARBA" id="ARBA00023015"/>
    </source>
</evidence>
<dbReference type="InterPro" id="IPR011711">
    <property type="entry name" value="GntR_C"/>
</dbReference>
<dbReference type="PANTHER" id="PTHR43537:SF24">
    <property type="entry name" value="GLUCONATE OPERON TRANSCRIPTIONAL REPRESSOR"/>
    <property type="match status" value="1"/>
</dbReference>
<dbReference type="InterPro" id="IPR036388">
    <property type="entry name" value="WH-like_DNA-bd_sf"/>
</dbReference>
<dbReference type="InterPro" id="IPR000524">
    <property type="entry name" value="Tscrpt_reg_HTH_GntR"/>
</dbReference>
<accession>A0A1I2FBC9</accession>
<dbReference type="InterPro" id="IPR036390">
    <property type="entry name" value="WH_DNA-bd_sf"/>
</dbReference>
<dbReference type="AlphaFoldDB" id="A0A1I2FBC9"/>
<dbReference type="CDD" id="cd07377">
    <property type="entry name" value="WHTH_GntR"/>
    <property type="match status" value="1"/>
</dbReference>
<dbReference type="PRINTS" id="PR00035">
    <property type="entry name" value="HTHGNTR"/>
</dbReference>
<dbReference type="SUPFAM" id="SSF48008">
    <property type="entry name" value="GntR ligand-binding domain-like"/>
    <property type="match status" value="1"/>
</dbReference>
<feature type="domain" description="HTH gntR-type" evidence="4">
    <location>
        <begin position="13"/>
        <end position="80"/>
    </location>
</feature>
<evidence type="ECO:0000259" key="4">
    <source>
        <dbReference type="PROSITE" id="PS50949"/>
    </source>
</evidence>
<dbReference type="SMART" id="SM00345">
    <property type="entry name" value="HTH_GNTR"/>
    <property type="match status" value="1"/>
</dbReference>
<gene>
    <name evidence="5" type="ORF">SAMN02787118_103347</name>
</gene>
<dbReference type="Gene3D" id="1.10.10.10">
    <property type="entry name" value="Winged helix-like DNA-binding domain superfamily/Winged helix DNA-binding domain"/>
    <property type="match status" value="1"/>
</dbReference>
<dbReference type="Pfam" id="PF00392">
    <property type="entry name" value="GntR"/>
    <property type="match status" value="1"/>
</dbReference>
<keyword evidence="1" id="KW-0805">Transcription regulation</keyword>
<dbReference type="GO" id="GO:0003677">
    <property type="term" value="F:DNA binding"/>
    <property type="evidence" value="ECO:0007669"/>
    <property type="project" value="UniProtKB-KW"/>
</dbReference>
<dbReference type="InterPro" id="IPR008920">
    <property type="entry name" value="TF_FadR/GntR_C"/>
</dbReference>
<protein>
    <submittedName>
        <fullName evidence="5">Transcriptional regulator, GntR family</fullName>
    </submittedName>
</protein>
<dbReference type="Proteomes" id="UP000181942">
    <property type="component" value="Unassembled WGS sequence"/>
</dbReference>
<evidence type="ECO:0000313" key="5">
    <source>
        <dbReference type="EMBL" id="SFF01846.1"/>
    </source>
</evidence>
<dbReference type="PANTHER" id="PTHR43537">
    <property type="entry name" value="TRANSCRIPTIONAL REGULATOR, GNTR FAMILY"/>
    <property type="match status" value="1"/>
</dbReference>
<dbReference type="Pfam" id="PF07729">
    <property type="entry name" value="FCD"/>
    <property type="match status" value="1"/>
</dbReference>
<evidence type="ECO:0000313" key="6">
    <source>
        <dbReference type="Proteomes" id="UP000181942"/>
    </source>
</evidence>
<dbReference type="Gene3D" id="1.20.120.530">
    <property type="entry name" value="GntR ligand-binding domain-like"/>
    <property type="match status" value="1"/>
</dbReference>